<proteinExistence type="inferred from homology"/>
<evidence type="ECO:0000313" key="9">
    <source>
        <dbReference type="Proteomes" id="UP001181693"/>
    </source>
</evidence>
<evidence type="ECO:0000256" key="4">
    <source>
        <dbReference type="ARBA" id="ARBA00022679"/>
    </source>
</evidence>
<evidence type="ECO:0000313" key="8">
    <source>
        <dbReference type="EMBL" id="DBA14378.1"/>
    </source>
</evidence>
<dbReference type="Proteomes" id="UP001181693">
    <property type="component" value="Unassembled WGS sequence"/>
</dbReference>
<keyword evidence="7" id="KW-1133">Transmembrane helix</keyword>
<dbReference type="EMBL" id="DYDO01000013">
    <property type="protein sequence ID" value="DBA14378.1"/>
    <property type="molecule type" value="Genomic_DNA"/>
</dbReference>
<accession>A0AAV2ZWD3</accession>
<organism evidence="8 9">
    <name type="scientific">Pyxicephalus adspersus</name>
    <name type="common">African bullfrog</name>
    <dbReference type="NCBI Taxonomy" id="30357"/>
    <lineage>
        <taxon>Eukaryota</taxon>
        <taxon>Metazoa</taxon>
        <taxon>Chordata</taxon>
        <taxon>Craniata</taxon>
        <taxon>Vertebrata</taxon>
        <taxon>Euteleostomi</taxon>
        <taxon>Amphibia</taxon>
        <taxon>Batrachia</taxon>
        <taxon>Anura</taxon>
        <taxon>Neobatrachia</taxon>
        <taxon>Ranoidea</taxon>
        <taxon>Pyxicephalidae</taxon>
        <taxon>Pyxicephalinae</taxon>
        <taxon>Pyxicephalus</taxon>
    </lineage>
</organism>
<dbReference type="PANTHER" id="PTHR11927:SF10">
    <property type="entry name" value="L-FUCOSYLTRANSFERASE"/>
    <property type="match status" value="1"/>
</dbReference>
<keyword evidence="3 7" id="KW-0328">Glycosyltransferase</keyword>
<comment type="pathway">
    <text evidence="2 7">Protein modification; protein glycosylation.</text>
</comment>
<evidence type="ECO:0000256" key="7">
    <source>
        <dbReference type="RuleBase" id="RU363129"/>
    </source>
</evidence>
<keyword evidence="7" id="KW-0472">Membrane</keyword>
<gene>
    <name evidence="8" type="ORF">GDO54_005359</name>
</gene>
<dbReference type="EC" id="2.4.1.-" evidence="7"/>
<dbReference type="Pfam" id="PF01531">
    <property type="entry name" value="Glyco_transf_11"/>
    <property type="match status" value="1"/>
</dbReference>
<dbReference type="InterPro" id="IPR002516">
    <property type="entry name" value="Glyco_trans_11"/>
</dbReference>
<reference evidence="8" key="1">
    <citation type="thesis" date="2020" institute="ProQuest LLC" country="789 East Eisenhower Parkway, Ann Arbor, MI, USA">
        <title>Comparative Genomics and Chromosome Evolution.</title>
        <authorList>
            <person name="Mudd A.B."/>
        </authorList>
    </citation>
    <scope>NUCLEOTIDE SEQUENCE</scope>
    <source>
        <strain evidence="8">1538</strain>
        <tissue evidence="8">Blood</tissue>
    </source>
</reference>
<feature type="transmembrane region" description="Helical" evidence="7">
    <location>
        <begin position="6"/>
        <end position="26"/>
    </location>
</feature>
<comment type="caution">
    <text evidence="8">The sequence shown here is derived from an EMBL/GenBank/DDBJ whole genome shotgun (WGS) entry which is preliminary data.</text>
</comment>
<dbReference type="GO" id="GO:0008107">
    <property type="term" value="F:galactoside 2-alpha-L-fucosyltransferase activity"/>
    <property type="evidence" value="ECO:0007669"/>
    <property type="project" value="InterPro"/>
</dbReference>
<dbReference type="GO" id="GO:0005975">
    <property type="term" value="P:carbohydrate metabolic process"/>
    <property type="evidence" value="ECO:0007669"/>
    <property type="project" value="InterPro"/>
</dbReference>
<evidence type="ECO:0000256" key="1">
    <source>
        <dbReference type="ARBA" id="ARBA00004447"/>
    </source>
</evidence>
<dbReference type="GO" id="GO:0032580">
    <property type="term" value="C:Golgi cisterna membrane"/>
    <property type="evidence" value="ECO:0007669"/>
    <property type="project" value="UniProtKB-SubCell"/>
</dbReference>
<keyword evidence="7" id="KW-0325">Glycoprotein</keyword>
<sequence>MNKYLLWFIGVTMISFILNVSDIFTYKRNINMCKDIMNHSKPHSTIEMPKPLTGMWTVNTVGRLGNLMGEYATLYSLAKLNGRQAYILPNMHSQLAKIFRIKLPVIHQDIFDRIKWRKFVLHDWMSEEYRHIEGEYVYFSGTPCSFTFYHHLKEEILQEFTFHDLIKEESYEYLNNVRGDKKNVTFVGVHVRRGDYLTVMPNVWKGVVADKGYLKKAMDYFRNKYENPQFIVTSNGMDWCKQNINNSFGDVHFAGDGKERSPSRDFALLAHCNHTIMTIGTFGIWASYLAGGETIYLTNYTLPDSPFLKVFKYEAAFPPEWIGIPADLSPLLNKEKPK</sequence>
<protein>
    <recommendedName>
        <fullName evidence="7">L-Fucosyltransferase</fullName>
        <ecNumber evidence="7">2.4.1.-</ecNumber>
    </recommendedName>
</protein>
<evidence type="ECO:0000256" key="3">
    <source>
        <dbReference type="ARBA" id="ARBA00022676"/>
    </source>
</evidence>
<comment type="similarity">
    <text evidence="7">Belongs to the glycosyltransferase 11 family.</text>
</comment>
<keyword evidence="9" id="KW-1185">Reference proteome</keyword>
<evidence type="ECO:0000256" key="5">
    <source>
        <dbReference type="ARBA" id="ARBA00022968"/>
    </source>
</evidence>
<keyword evidence="4 7" id="KW-0808">Transferase</keyword>
<keyword evidence="5 7" id="KW-0735">Signal-anchor</keyword>
<keyword evidence="7" id="KW-0812">Transmembrane</keyword>
<dbReference type="CDD" id="cd11301">
    <property type="entry name" value="Fut1_Fut2_like"/>
    <property type="match status" value="1"/>
</dbReference>
<evidence type="ECO:0000256" key="2">
    <source>
        <dbReference type="ARBA" id="ARBA00004922"/>
    </source>
</evidence>
<comment type="catalytic activity">
    <reaction evidence="6">
        <text>a ganglioside GM1 + GDP-beta-L-fucose = a ganglioside Fuc-GM1 + GDP + H(+)</text>
        <dbReference type="Rhea" id="RHEA:48292"/>
        <dbReference type="ChEBI" id="CHEBI:15378"/>
        <dbReference type="ChEBI" id="CHEBI:57273"/>
        <dbReference type="ChEBI" id="CHEBI:58189"/>
        <dbReference type="ChEBI" id="CHEBI:82639"/>
        <dbReference type="ChEBI" id="CHEBI:90189"/>
    </reaction>
    <physiologicalReaction direction="left-to-right" evidence="6">
        <dbReference type="Rhea" id="RHEA:48293"/>
    </physiologicalReaction>
</comment>
<dbReference type="AlphaFoldDB" id="A0AAV2ZWD3"/>
<comment type="subcellular location">
    <subcellularLocation>
        <location evidence="1 7">Golgi apparatus</location>
        <location evidence="1 7">Golgi stack membrane</location>
        <topology evidence="1 7">Single-pass type II membrane protein</topology>
    </subcellularLocation>
</comment>
<name>A0AAV2ZWD3_PYXAD</name>
<keyword evidence="7" id="KW-0333">Golgi apparatus</keyword>
<dbReference type="PANTHER" id="PTHR11927">
    <property type="entry name" value="GALACTOSIDE 2-L-FUCOSYLTRANSFERASE"/>
    <property type="match status" value="1"/>
</dbReference>
<evidence type="ECO:0000256" key="6">
    <source>
        <dbReference type="ARBA" id="ARBA00043729"/>
    </source>
</evidence>